<evidence type="ECO:0000313" key="2">
    <source>
        <dbReference type="EMBL" id="MBN2977314.1"/>
    </source>
</evidence>
<keyword evidence="3" id="KW-1185">Reference proteome</keyword>
<reference evidence="2 3" key="2">
    <citation type="journal article" date="2023" name="Plant Pathol.">
        <title>Dismantling and reorganizing Pseudomonas marginalis sensu#lato.</title>
        <authorList>
            <person name="Sawada H."/>
            <person name="Fujikawa T."/>
            <person name="Satou M."/>
        </authorList>
    </citation>
    <scope>NUCLEOTIDE SEQUENCE [LARGE SCALE GENOMIC DNA]</scope>
    <source>
        <strain evidence="2 3">MAFF 301381</strain>
    </source>
</reference>
<protein>
    <submittedName>
        <fullName evidence="2">DUF1120 domain-containing protein</fullName>
    </submittedName>
</protein>
<feature type="chain" id="PRO_5040811554" evidence="1">
    <location>
        <begin position="18"/>
        <end position="201"/>
    </location>
</feature>
<dbReference type="InterPro" id="IPR010546">
    <property type="entry name" value="DUF1120"/>
</dbReference>
<feature type="signal peptide" evidence="1">
    <location>
        <begin position="1"/>
        <end position="17"/>
    </location>
</feature>
<dbReference type="AlphaFoldDB" id="A0A9X1C5J7"/>
<comment type="caution">
    <text evidence="2">The sequence shown here is derived from an EMBL/GenBank/DDBJ whole genome shotgun (WGS) entry which is preliminary data.</text>
</comment>
<proteinExistence type="predicted"/>
<keyword evidence="1" id="KW-0732">Signal</keyword>
<evidence type="ECO:0000256" key="1">
    <source>
        <dbReference type="SAM" id="SignalP"/>
    </source>
</evidence>
<evidence type="ECO:0000313" key="3">
    <source>
        <dbReference type="Proteomes" id="UP001154860"/>
    </source>
</evidence>
<organism evidence="2 3">
    <name type="scientific">Pseudomonas lactucae</name>
    <dbReference type="NCBI Taxonomy" id="2813360"/>
    <lineage>
        <taxon>Bacteria</taxon>
        <taxon>Pseudomonadati</taxon>
        <taxon>Pseudomonadota</taxon>
        <taxon>Gammaproteobacteria</taxon>
        <taxon>Pseudomonadales</taxon>
        <taxon>Pseudomonadaceae</taxon>
        <taxon>Pseudomonas</taxon>
    </lineage>
</organism>
<dbReference type="Pfam" id="PF06551">
    <property type="entry name" value="DUF1120"/>
    <property type="match status" value="1"/>
</dbReference>
<accession>A0A9X1C5J7</accession>
<dbReference type="EMBL" id="JAFHKJ010000061">
    <property type="protein sequence ID" value="MBN2977314.1"/>
    <property type="molecule type" value="Genomic_DNA"/>
</dbReference>
<reference evidence="2 3" key="1">
    <citation type="journal article" date="2021" name="Int. J. Syst. Evol. Microbiol.">
        <title>Pseudomonas lactucae sp. nov., a pathogen causing bacterial rot of lettuce in Japan.</title>
        <authorList>
            <person name="Sawada H."/>
            <person name="Fujikawa T."/>
            <person name="Satou M."/>
        </authorList>
    </citation>
    <scope>NUCLEOTIDE SEQUENCE [LARGE SCALE GENOMIC DNA]</scope>
    <source>
        <strain evidence="2 3">MAFF 301381</strain>
    </source>
</reference>
<name>A0A9X1C5J7_9PSED</name>
<sequence>MPLVAAAWLTSTLPALAASSVDLSVTGLITPSACHPTLSDGGVYDLGKIAARDLNVDRPTRLTEHSLQLVITCEATTLLAIQPKDNRLGSSSAQVNPHIFGLGLVNATQPLGYMELRLMSIMGDGVRMYGISTGGANWFPTSILSPNLLTSFTNRLFLGPEPLRYLNADLLISPIIAPANTLPLAEEMPIDGSVTLSMHYL</sequence>
<gene>
    <name evidence="2" type="ORF">JWR99_15675</name>
</gene>
<dbReference type="Proteomes" id="UP001154860">
    <property type="component" value="Unassembled WGS sequence"/>
</dbReference>